<keyword evidence="3" id="KW-0378">Hydrolase</keyword>
<feature type="transmembrane region" description="Helical" evidence="8">
    <location>
        <begin position="125"/>
        <end position="144"/>
    </location>
</feature>
<sequence length="297" mass="31656">MAAATSRPATLPTAALLIYPATLLVGSIFSVISPTAHHSRDSSSSSQSSASPLAPSLAADLNLSEGPVNYFARKDNVFNLYFVKIGWLWTTAAFVSLLIFQPLYGSSLHPSSSNAETRFRRTLQAVLRYALATTVWYLATQWFFGPAVIDRGFVATGGKCERALEEVGQMAGGQRSPTDLETLFTAATCKAAGGAWEGGHDISGHVLMLVLATGLLAFEAVGASTPAILSRCGFGGDAGRERKASDADGTPVADSSESGCARTWSLRLVWGVVGLGWWMLFMTAIWFHTWLEKVGLV</sequence>
<evidence type="ECO:0000256" key="5">
    <source>
        <dbReference type="ARBA" id="ARBA00022989"/>
    </source>
</evidence>
<feature type="transmembrane region" description="Helical" evidence="8">
    <location>
        <begin position="202"/>
        <end position="221"/>
    </location>
</feature>
<reference evidence="9" key="2">
    <citation type="journal article" date="2023" name="IMA Fungus">
        <title>Comparative genomic study of the Penicillium genus elucidates a diverse pangenome and 15 lateral gene transfer events.</title>
        <authorList>
            <person name="Petersen C."/>
            <person name="Sorensen T."/>
            <person name="Nielsen M.R."/>
            <person name="Sondergaard T.E."/>
            <person name="Sorensen J.L."/>
            <person name="Fitzpatrick D.A."/>
            <person name="Frisvad J.C."/>
            <person name="Nielsen K.L."/>
        </authorList>
    </citation>
    <scope>NUCLEOTIDE SEQUENCE</scope>
    <source>
        <strain evidence="9">IBT 22155</strain>
    </source>
</reference>
<dbReference type="Pfam" id="PF10261">
    <property type="entry name" value="FIT"/>
    <property type="match status" value="1"/>
</dbReference>
<evidence type="ECO:0000313" key="9">
    <source>
        <dbReference type="EMBL" id="KAJ5130881.1"/>
    </source>
</evidence>
<dbReference type="AlphaFoldDB" id="A0A9W9L179"/>
<evidence type="ECO:0000256" key="7">
    <source>
        <dbReference type="ARBA" id="ARBA00023136"/>
    </source>
</evidence>
<keyword evidence="6" id="KW-0443">Lipid metabolism</keyword>
<dbReference type="GO" id="GO:0019915">
    <property type="term" value="P:lipid storage"/>
    <property type="evidence" value="ECO:0007669"/>
    <property type="project" value="InterPro"/>
</dbReference>
<dbReference type="EMBL" id="JAPQKL010000005">
    <property type="protein sequence ID" value="KAJ5130881.1"/>
    <property type="molecule type" value="Genomic_DNA"/>
</dbReference>
<evidence type="ECO:0000256" key="3">
    <source>
        <dbReference type="ARBA" id="ARBA00022801"/>
    </source>
</evidence>
<feature type="transmembrane region" description="Helical" evidence="8">
    <location>
        <begin position="12"/>
        <end position="32"/>
    </location>
</feature>
<dbReference type="GO" id="GO:0034389">
    <property type="term" value="P:lipid droplet organization"/>
    <property type="evidence" value="ECO:0007669"/>
    <property type="project" value="TreeGrafter"/>
</dbReference>
<dbReference type="GeneID" id="81406834"/>
<dbReference type="RefSeq" id="XP_056521260.1">
    <property type="nucleotide sequence ID" value="XM_056667664.1"/>
</dbReference>
<evidence type="ECO:0000256" key="4">
    <source>
        <dbReference type="ARBA" id="ARBA00022824"/>
    </source>
</evidence>
<dbReference type="GO" id="GO:0008654">
    <property type="term" value="P:phospholipid biosynthetic process"/>
    <property type="evidence" value="ECO:0007669"/>
    <property type="project" value="TreeGrafter"/>
</dbReference>
<accession>A0A9W9L179</accession>
<dbReference type="PANTHER" id="PTHR23129">
    <property type="entry name" value="ACYL-COENZYME A DIPHOSPHATASE FITM2"/>
    <property type="match status" value="1"/>
</dbReference>
<organism evidence="9 10">
    <name type="scientific">Penicillium bovifimosum</name>
    <dbReference type="NCBI Taxonomy" id="126998"/>
    <lineage>
        <taxon>Eukaryota</taxon>
        <taxon>Fungi</taxon>
        <taxon>Dikarya</taxon>
        <taxon>Ascomycota</taxon>
        <taxon>Pezizomycotina</taxon>
        <taxon>Eurotiomycetes</taxon>
        <taxon>Eurotiomycetidae</taxon>
        <taxon>Eurotiales</taxon>
        <taxon>Aspergillaceae</taxon>
        <taxon>Penicillium</taxon>
    </lineage>
</organism>
<comment type="subcellular location">
    <subcellularLocation>
        <location evidence="1">Endoplasmic reticulum membrane</location>
        <topology evidence="1">Multi-pass membrane protein</topology>
    </subcellularLocation>
</comment>
<evidence type="ECO:0000256" key="1">
    <source>
        <dbReference type="ARBA" id="ARBA00004477"/>
    </source>
</evidence>
<dbReference type="OrthoDB" id="5579088at2759"/>
<dbReference type="GO" id="GO:0005789">
    <property type="term" value="C:endoplasmic reticulum membrane"/>
    <property type="evidence" value="ECO:0007669"/>
    <property type="project" value="UniProtKB-SubCell"/>
</dbReference>
<dbReference type="PANTHER" id="PTHR23129:SF0">
    <property type="entry name" value="ACYL-COENZYME A DIPHOSPHATASE FITM2"/>
    <property type="match status" value="1"/>
</dbReference>
<keyword evidence="2 8" id="KW-0812">Transmembrane</keyword>
<keyword evidence="4" id="KW-0256">Endoplasmic reticulum</keyword>
<gene>
    <name evidence="9" type="ORF">N7515_006920</name>
</gene>
<feature type="transmembrane region" description="Helical" evidence="8">
    <location>
        <begin position="268"/>
        <end position="287"/>
    </location>
</feature>
<protein>
    <submittedName>
        <fullName evidence="9">Fat storage-inducing transmembrane protein</fullName>
    </submittedName>
</protein>
<keyword evidence="5 8" id="KW-1133">Transmembrane helix</keyword>
<proteinExistence type="predicted"/>
<reference evidence="9" key="1">
    <citation type="submission" date="2022-11" db="EMBL/GenBank/DDBJ databases">
        <authorList>
            <person name="Petersen C."/>
        </authorList>
    </citation>
    <scope>NUCLEOTIDE SEQUENCE</scope>
    <source>
        <strain evidence="9">IBT 22155</strain>
    </source>
</reference>
<keyword evidence="7 8" id="KW-0472">Membrane</keyword>
<evidence type="ECO:0000256" key="2">
    <source>
        <dbReference type="ARBA" id="ARBA00022692"/>
    </source>
</evidence>
<evidence type="ECO:0000256" key="8">
    <source>
        <dbReference type="SAM" id="Phobius"/>
    </source>
</evidence>
<dbReference type="GO" id="GO:0010945">
    <property type="term" value="F:coenzyme A diphosphatase activity"/>
    <property type="evidence" value="ECO:0007669"/>
    <property type="project" value="InterPro"/>
</dbReference>
<feature type="transmembrane region" description="Helical" evidence="8">
    <location>
        <begin position="85"/>
        <end position="104"/>
    </location>
</feature>
<evidence type="ECO:0000313" key="10">
    <source>
        <dbReference type="Proteomes" id="UP001149079"/>
    </source>
</evidence>
<comment type="caution">
    <text evidence="9">The sequence shown here is derived from an EMBL/GenBank/DDBJ whole genome shotgun (WGS) entry which is preliminary data.</text>
</comment>
<name>A0A9W9L179_9EURO</name>
<dbReference type="Proteomes" id="UP001149079">
    <property type="component" value="Unassembled WGS sequence"/>
</dbReference>
<dbReference type="InterPro" id="IPR019388">
    <property type="entry name" value="FIT"/>
</dbReference>
<evidence type="ECO:0000256" key="6">
    <source>
        <dbReference type="ARBA" id="ARBA00023098"/>
    </source>
</evidence>
<keyword evidence="10" id="KW-1185">Reference proteome</keyword>